<evidence type="ECO:0000313" key="1">
    <source>
        <dbReference type="EMBL" id="KAA6331636.1"/>
    </source>
</evidence>
<dbReference type="Proteomes" id="UP000324800">
    <property type="component" value="Unassembled WGS sequence"/>
</dbReference>
<proteinExistence type="predicted"/>
<reference evidence="1 2" key="1">
    <citation type="submission" date="2019-03" db="EMBL/GenBank/DDBJ databases">
        <title>Single cell metagenomics reveals metabolic interactions within the superorganism composed of flagellate Streblomastix strix and complex community of Bacteroidetes bacteria on its surface.</title>
        <authorList>
            <person name="Treitli S.C."/>
            <person name="Kolisko M."/>
            <person name="Husnik F."/>
            <person name="Keeling P."/>
            <person name="Hampl V."/>
        </authorList>
    </citation>
    <scope>NUCLEOTIDE SEQUENCE [LARGE SCALE GENOMIC DNA]</scope>
    <source>
        <strain evidence="1">ST1C</strain>
    </source>
</reference>
<organism evidence="1 2">
    <name type="scientific">Streblomastix strix</name>
    <dbReference type="NCBI Taxonomy" id="222440"/>
    <lineage>
        <taxon>Eukaryota</taxon>
        <taxon>Metamonada</taxon>
        <taxon>Preaxostyla</taxon>
        <taxon>Oxymonadida</taxon>
        <taxon>Streblomastigidae</taxon>
        <taxon>Streblomastix</taxon>
    </lineage>
</organism>
<name>A0A5J4RC85_9EUKA</name>
<evidence type="ECO:0000313" key="2">
    <source>
        <dbReference type="Proteomes" id="UP000324800"/>
    </source>
</evidence>
<dbReference type="EMBL" id="SNRW01042590">
    <property type="protein sequence ID" value="KAA6331636.1"/>
    <property type="molecule type" value="Genomic_DNA"/>
</dbReference>
<gene>
    <name evidence="1" type="ORF">EZS28_053365</name>
</gene>
<sequence>MEQARRPTFEENEQVQSMSSALEGLELNRISKQQILIGNIPVQDNDLVDLNNPSYINLHLSDLSSRCVQNYLWNYTEDVISRIRNLIPFDMEQQLVPNQQQIEGSQKGSTATAVVILIDRILQTAEYLNLQQYAFHIPSKLDVTPDSLSRLATSGDYQIRQDVLMEALFALQ</sequence>
<comment type="caution">
    <text evidence="1">The sequence shown here is derived from an EMBL/GenBank/DDBJ whole genome shotgun (WGS) entry which is preliminary data.</text>
</comment>
<dbReference type="AlphaFoldDB" id="A0A5J4RC85"/>
<accession>A0A5J4RC85</accession>
<feature type="non-terminal residue" evidence="1">
    <location>
        <position position="172"/>
    </location>
</feature>
<protein>
    <submittedName>
        <fullName evidence="1">Uncharacterized protein</fullName>
    </submittedName>
</protein>